<proteinExistence type="predicted"/>
<evidence type="ECO:0000313" key="1">
    <source>
        <dbReference type="EMBL" id="HGY39240.1"/>
    </source>
</evidence>
<name>A0A7V4TG59_9BACT</name>
<gene>
    <name evidence="1" type="ORF">ENW11_05475</name>
</gene>
<organism evidence="1">
    <name type="scientific">Candidatus Caldatribacterium saccharofermentans</name>
    <dbReference type="NCBI Taxonomy" id="1454753"/>
    <lineage>
        <taxon>Bacteria</taxon>
        <taxon>Pseudomonadati</taxon>
        <taxon>Atribacterota</taxon>
        <taxon>Atribacteria</taxon>
        <taxon>Atribacterales</taxon>
        <taxon>Candidatus Caldatribacteriaceae</taxon>
        <taxon>Candidatus Caldatribacterium</taxon>
    </lineage>
</organism>
<reference evidence="1" key="1">
    <citation type="journal article" date="2020" name="mSystems">
        <title>Genome- and Community-Level Interaction Insights into Carbon Utilization and Element Cycling Functions of Hydrothermarchaeota in Hydrothermal Sediment.</title>
        <authorList>
            <person name="Zhou Z."/>
            <person name="Liu Y."/>
            <person name="Xu W."/>
            <person name="Pan J."/>
            <person name="Luo Z.H."/>
            <person name="Li M."/>
        </authorList>
    </citation>
    <scope>NUCLEOTIDE SEQUENCE [LARGE SCALE GENOMIC DNA]</scope>
    <source>
        <strain evidence="1">SpSt-82</strain>
    </source>
</reference>
<evidence type="ECO:0008006" key="2">
    <source>
        <dbReference type="Google" id="ProtNLM"/>
    </source>
</evidence>
<sequence length="126" mass="15305">MEIVQYPEELDPEKKGILDRFAEKHRRRYGKFLSHFEEICRRLKEDSTFFEVLKKNGYVKNLGGELWEFRIPPAGKGGVLRVYFLFSRVIREKIVILDLEIKKESEANLERARERLKIYRKWEEER</sequence>
<dbReference type="EMBL" id="DTIY01000036">
    <property type="protein sequence ID" value="HGY39240.1"/>
    <property type="molecule type" value="Genomic_DNA"/>
</dbReference>
<comment type="caution">
    <text evidence="1">The sequence shown here is derived from an EMBL/GenBank/DDBJ whole genome shotgun (WGS) entry which is preliminary data.</text>
</comment>
<dbReference type="AlphaFoldDB" id="A0A7V4TG59"/>
<protein>
    <recommendedName>
        <fullName evidence="2">Type II toxin-antitoxin system RelE/ParE family toxin</fullName>
    </recommendedName>
</protein>
<accession>A0A7V4TG59</accession>